<reference evidence="3 4" key="1">
    <citation type="submission" date="2018-08" db="EMBL/GenBank/DDBJ databases">
        <title>A genome reference for cultivated species of the human gut microbiota.</title>
        <authorList>
            <person name="Zou Y."/>
            <person name="Xue W."/>
            <person name="Luo G."/>
        </authorList>
    </citation>
    <scope>NUCLEOTIDE SEQUENCE [LARGE SCALE GENOMIC DNA]</scope>
    <source>
        <strain evidence="3 4">AF28-26</strain>
    </source>
</reference>
<sequence>MSKRYEDIYTQNYYDQYSVGNGHEGYEDSKYTKDFLKNIAGRIYEDRKPESVLDVGCAMGYLVEALRDLGVEAYGVDVSEYAISKVREDLKPFCKATSALEELPEGFPRHFDLVTAIEVAEHLYEEDSDLFFDHLCSWGDQVVFSSTDDDYDEPTHVNVQKIEYWTKKFAQRGFYRDFSSDLSYLTRHAICFVRQEKRSPIALAEDYERLLRTKVDDEAELAERMEELAQQLTGCQSQMDILRDIFERYQREKKSEISQLERKSKENVKKLMKARQELDLANRALQEFHGSVFWKMTKPLRLLVDLLKRGMKKFKVTRLIYKGLASVKDVGIRETCRRVRKMTSRLNETALYVKSNALTEKQRKIEENTKFQNPVTFSVIVPVYNCPEQFLKEMIESVIGQTYPKWELCLADGSDQEHGYVETICRGYAQKDPRVKYQKLSKNLGISANTNAAIEMAAGEYISLFDHDDLLHPSALFQVMKVIEEQHADFIYTDECSFEGTLENPTFAHFKPDYAPDTLRSNNYICHLSTFSRELMDQAGRFSTEHDGSQDYDMILRLTEKAKHIVHIPRVLYYWRVHAGSVASGVGVKPYCILAAKRALQDHMERVGLKGEVTDSKVPSTYKINYELDETPLISILIPNKDHIDDLKKCIDSILDYSTYKNFEIVIVENNSTELRTFEYYQELEKDSKIKVVTWKGKFNYSAINNYGAGFCSGKYLLLLNNDIEVITPNWIEEMLMFAQREDVGAVGARLYYPDGTLQHGGIILGLGGIAGHAQLGISREDPGYAGRISFVQNLSACTAACLLVRKSVFDEVNGLDEEFQVAFNDVDFCLRIREKGYLIVYTPYAELYHYESKSRGYEDTPEKQERFQREIALMKTRWDGLLENDPYYNPNMTLKIGGFTIK</sequence>
<dbReference type="CDD" id="cd04184">
    <property type="entry name" value="GT2_RfbC_Mx_like"/>
    <property type="match status" value="1"/>
</dbReference>
<dbReference type="AlphaFoldDB" id="A0A412B0W8"/>
<dbReference type="SUPFAM" id="SSF53448">
    <property type="entry name" value="Nucleotide-diphospho-sugar transferases"/>
    <property type="match status" value="2"/>
</dbReference>
<feature type="domain" description="Glycosyltransferase 2-like" evidence="2">
    <location>
        <begin position="635"/>
        <end position="812"/>
    </location>
</feature>
<keyword evidence="3" id="KW-0808">Transferase</keyword>
<evidence type="ECO:0000259" key="2">
    <source>
        <dbReference type="Pfam" id="PF00535"/>
    </source>
</evidence>
<dbReference type="SUPFAM" id="SSF53335">
    <property type="entry name" value="S-adenosyl-L-methionine-dependent methyltransferases"/>
    <property type="match status" value="1"/>
</dbReference>
<dbReference type="PANTHER" id="PTHR43179:SF7">
    <property type="entry name" value="RHAMNOSYLTRANSFERASE WBBL"/>
    <property type="match status" value="1"/>
</dbReference>
<dbReference type="PANTHER" id="PTHR43179">
    <property type="entry name" value="RHAMNOSYLTRANSFERASE WBBL"/>
    <property type="match status" value="1"/>
</dbReference>
<dbReference type="Gene3D" id="3.40.50.150">
    <property type="entry name" value="Vaccinia Virus protein VP39"/>
    <property type="match status" value="1"/>
</dbReference>
<dbReference type="CDD" id="cd04186">
    <property type="entry name" value="GT_2_like_c"/>
    <property type="match status" value="1"/>
</dbReference>
<evidence type="ECO:0000256" key="1">
    <source>
        <dbReference type="SAM" id="Coils"/>
    </source>
</evidence>
<organism evidence="3 4">
    <name type="scientific">[Clostridium] leptum</name>
    <dbReference type="NCBI Taxonomy" id="1535"/>
    <lineage>
        <taxon>Bacteria</taxon>
        <taxon>Bacillati</taxon>
        <taxon>Bacillota</taxon>
        <taxon>Clostridia</taxon>
        <taxon>Eubacteriales</taxon>
        <taxon>Oscillospiraceae</taxon>
        <taxon>Oscillospiraceae incertae sedis</taxon>
    </lineage>
</organism>
<dbReference type="InterPro" id="IPR029044">
    <property type="entry name" value="Nucleotide-diphossugar_trans"/>
</dbReference>
<name>A0A412B0W8_9FIRM</name>
<dbReference type="Pfam" id="PF13489">
    <property type="entry name" value="Methyltransf_23"/>
    <property type="match status" value="1"/>
</dbReference>
<feature type="domain" description="Glycosyltransferase 2-like" evidence="2">
    <location>
        <begin position="378"/>
        <end position="492"/>
    </location>
</feature>
<dbReference type="Gene3D" id="3.90.550.10">
    <property type="entry name" value="Spore Coat Polysaccharide Biosynthesis Protein SpsA, Chain A"/>
    <property type="match status" value="2"/>
</dbReference>
<feature type="coiled-coil region" evidence="1">
    <location>
        <begin position="211"/>
        <end position="277"/>
    </location>
</feature>
<dbReference type="Proteomes" id="UP000284751">
    <property type="component" value="Unassembled WGS sequence"/>
</dbReference>
<dbReference type="Pfam" id="PF00535">
    <property type="entry name" value="Glycos_transf_2"/>
    <property type="match status" value="2"/>
</dbReference>
<protein>
    <submittedName>
        <fullName evidence="3">Glycosyltransferase</fullName>
    </submittedName>
</protein>
<dbReference type="EMBL" id="QRTC01000002">
    <property type="protein sequence ID" value="RGQ44302.1"/>
    <property type="molecule type" value="Genomic_DNA"/>
</dbReference>
<keyword evidence="1" id="KW-0175">Coiled coil</keyword>
<gene>
    <name evidence="3" type="ORF">DWY99_01325</name>
</gene>
<comment type="caution">
    <text evidence="3">The sequence shown here is derived from an EMBL/GenBank/DDBJ whole genome shotgun (WGS) entry which is preliminary data.</text>
</comment>
<dbReference type="InterPro" id="IPR029063">
    <property type="entry name" value="SAM-dependent_MTases_sf"/>
</dbReference>
<evidence type="ECO:0000313" key="4">
    <source>
        <dbReference type="Proteomes" id="UP000284751"/>
    </source>
</evidence>
<evidence type="ECO:0000313" key="3">
    <source>
        <dbReference type="EMBL" id="RGQ44302.1"/>
    </source>
</evidence>
<dbReference type="InterPro" id="IPR001173">
    <property type="entry name" value="Glyco_trans_2-like"/>
</dbReference>
<dbReference type="CDD" id="cd02440">
    <property type="entry name" value="AdoMet_MTases"/>
    <property type="match status" value="1"/>
</dbReference>
<accession>A0A412B0W8</accession>
<dbReference type="GO" id="GO:0016757">
    <property type="term" value="F:glycosyltransferase activity"/>
    <property type="evidence" value="ECO:0007669"/>
    <property type="project" value="UniProtKB-KW"/>
</dbReference>
<proteinExistence type="predicted"/>